<dbReference type="KEGG" id="acij:JS278_01536"/>
<sequence length="150" mass="15550">MTMEMAVLAEPSRHRDTTSSVLSRMLRTALLWAIGSGAGAVAGWTLAGRPAQIAAAAGTALALVFLAGGRSVQVLSRTRNLGAAMTLFLTQLLVLGVVGGLIVRHIGPGAGRWGLPAATGVVAVALGWTVGVVIAGRRRNQPIYERRSQE</sequence>
<keyword evidence="1" id="KW-1133">Transmembrane helix</keyword>
<name>A0A344UTV2_9ACTN</name>
<dbReference type="Proteomes" id="UP000251995">
    <property type="component" value="Chromosome"/>
</dbReference>
<dbReference type="AlphaFoldDB" id="A0A344UTV2"/>
<protein>
    <submittedName>
        <fullName evidence="2">Uncharacterized protein</fullName>
    </submittedName>
</protein>
<evidence type="ECO:0000256" key="1">
    <source>
        <dbReference type="SAM" id="Phobius"/>
    </source>
</evidence>
<keyword evidence="1" id="KW-0812">Transmembrane</keyword>
<feature type="transmembrane region" description="Helical" evidence="1">
    <location>
        <begin position="81"/>
        <end position="103"/>
    </location>
</feature>
<keyword evidence="3" id="KW-1185">Reference proteome</keyword>
<feature type="transmembrane region" description="Helical" evidence="1">
    <location>
        <begin position="115"/>
        <end position="136"/>
    </location>
</feature>
<evidence type="ECO:0000313" key="2">
    <source>
        <dbReference type="EMBL" id="AXE38700.1"/>
    </source>
</evidence>
<dbReference type="EMBL" id="CP025198">
    <property type="protein sequence ID" value="AXE38700.1"/>
    <property type="molecule type" value="Genomic_DNA"/>
</dbReference>
<keyword evidence="1" id="KW-0472">Membrane</keyword>
<accession>A0A344UTV2</accession>
<feature type="transmembrane region" description="Helical" evidence="1">
    <location>
        <begin position="29"/>
        <end position="47"/>
    </location>
</feature>
<gene>
    <name evidence="2" type="ORF">JS278_01536</name>
</gene>
<feature type="transmembrane region" description="Helical" evidence="1">
    <location>
        <begin position="53"/>
        <end position="69"/>
    </location>
</feature>
<proteinExistence type="predicted"/>
<reference evidence="2 3" key="1">
    <citation type="submission" date="2017-12" db="EMBL/GenBank/DDBJ databases">
        <title>The whole genome sequence of the Acidipropionibacterium virtanenii sp. nov. type strain JS278.</title>
        <authorList>
            <person name="Laine P."/>
            <person name="Deptula P."/>
            <person name="Varmanen P."/>
            <person name="Auvinen P."/>
        </authorList>
    </citation>
    <scope>NUCLEOTIDE SEQUENCE [LARGE SCALE GENOMIC DNA]</scope>
    <source>
        <strain evidence="2 3">JS278</strain>
    </source>
</reference>
<evidence type="ECO:0000313" key="3">
    <source>
        <dbReference type="Proteomes" id="UP000251995"/>
    </source>
</evidence>
<organism evidence="2 3">
    <name type="scientific">Acidipropionibacterium virtanenii</name>
    <dbReference type="NCBI Taxonomy" id="2057246"/>
    <lineage>
        <taxon>Bacteria</taxon>
        <taxon>Bacillati</taxon>
        <taxon>Actinomycetota</taxon>
        <taxon>Actinomycetes</taxon>
        <taxon>Propionibacteriales</taxon>
        <taxon>Propionibacteriaceae</taxon>
        <taxon>Acidipropionibacterium</taxon>
    </lineage>
</organism>